<evidence type="ECO:0000256" key="2">
    <source>
        <dbReference type="SAM" id="Phobius"/>
    </source>
</evidence>
<feature type="transmembrane region" description="Helical" evidence="2">
    <location>
        <begin position="696"/>
        <end position="714"/>
    </location>
</feature>
<keyword evidence="2" id="KW-1133">Transmembrane helix</keyword>
<name>A0A2A3ZKR8_BREAU</name>
<protein>
    <recommendedName>
        <fullName evidence="5">CDP-Glycerol:Poly(Glycerophosphate) glycerophosphotransferase</fullName>
    </recommendedName>
</protein>
<feature type="transmembrane region" description="Helical" evidence="2">
    <location>
        <begin position="80"/>
        <end position="97"/>
    </location>
</feature>
<keyword evidence="2" id="KW-0472">Membrane</keyword>
<proteinExistence type="predicted"/>
<feature type="transmembrane region" description="Helical" evidence="2">
    <location>
        <begin position="642"/>
        <end position="660"/>
    </location>
</feature>
<dbReference type="InterPro" id="IPR007554">
    <property type="entry name" value="Glycerophosphate_synth"/>
</dbReference>
<dbReference type="EMBL" id="NRHA01000027">
    <property type="protein sequence ID" value="PCC52138.1"/>
    <property type="molecule type" value="Genomic_DNA"/>
</dbReference>
<feature type="compositionally biased region" description="Polar residues" evidence="1">
    <location>
        <begin position="616"/>
        <end position="627"/>
    </location>
</feature>
<feature type="transmembrane region" description="Helical" evidence="2">
    <location>
        <begin position="50"/>
        <end position="68"/>
    </location>
</feature>
<evidence type="ECO:0000313" key="3">
    <source>
        <dbReference type="EMBL" id="PCC52138.1"/>
    </source>
</evidence>
<dbReference type="SUPFAM" id="SSF53756">
    <property type="entry name" value="UDP-Glycosyltransferase/glycogen phosphorylase"/>
    <property type="match status" value="1"/>
</dbReference>
<feature type="transmembrane region" description="Helical" evidence="2">
    <location>
        <begin position="666"/>
        <end position="684"/>
    </location>
</feature>
<evidence type="ECO:0000313" key="4">
    <source>
        <dbReference type="Proteomes" id="UP000217881"/>
    </source>
</evidence>
<dbReference type="Pfam" id="PF04464">
    <property type="entry name" value="Glyphos_transf"/>
    <property type="match status" value="2"/>
</dbReference>
<sequence length="1207" mass="132632">MEQSQPDTTEPTRNSAGAKFAWSTIGSALSYGLPALALATAAFASVTQPASWVFPLIITVVLAWDVFRLWSKKSSLGHRAVLRVLAAGAVALEFVLGPSNHEASWITAIAFIGIAFPVLIESTLGRGVSKKTEFAANLPGVISPARMPAVSRPLMTASVAAILLGAWLPSLFIGPAIWLVAAVVVDIFYGVVLAVALIRIKRNNVLKRDLPDAVAAYDPEFVIYTALPDDAPHQVIMWLPFLARTNRRFIVVTRHIGPARTLAELTDAPVIARRGIAALESVLTESIKAVFYVNASSGNSTMVRYPDYTHVFLGHGDSDKPTSYNPLHAMYDHVFAAGAAATRRYGDHGVIIDSDRFEIVGRPQLESVERFSGNIADVDEPTVFYAPTWRGHVEETMLYSLPVAPQLIRRVLEQGARLIFRPHPFSYQFPDDVATIEEIQKMLADDARSTGRQHLYGAAAETDIDVMECSNLSDVMISDVSSVVSDYLYSGKPFAMVAVSSTGQEFVDEYPIARASYVLNGDLSNVDSVLNNLLRNDPKREERIELRADYLGDFPAEGYAEHFIEAARQCIDGKRTNTAVDLDEDAAELPEAEAVDASDAEVAEGSETETAEAVTANDQSGDGSEASTEQGRSLLSMIFAQIAGRTMVPAVLGTLTFVFAILSAPLALTTVCGLLGTVSYLVIYRRVLRRGSMRTDLLRASNAARGLMVFAFAYEWVMIYGWSSAIVVASLILVFSIVLETSLIKSWRVTGLEARNLEGVDTRGFQPFGRGTVAVATSIVTLFAWILVYFGQQAAIVLVLSFVPLVLALFFCISGIERGVRSARLEVELPDILAKYGAEFAVYFGSTMGIGYQLGMWDRYFARMGRPYIVVTRSIRMMRAAQNVTEAPVINRPTLRSLETVITPSLKAAFYVNNAGKNSHFIERREMTHVWLNHGDSEKPACFNPVHAIYDQIFTAGQAGIDRYARHGVSIPRQKFEIVGRPQVEEIDRAAGPIADIVDATVLYAPTWKGPYKDTAFYSLPRGAEIVSELLRRGCTVIFRAHSLNYRFPEAREMIQQIGALLEADAATSGREHLWGVTAERTMSLEECFNLSDAMISDVSAVTSDYLQSRKPLAMVSVGRTPEQLELDAPVSRASYIINDELSNLEEKIDDLLGPDPLSEDRNEMRKYYLGDFDSDGYADIFIDSAVNVIDTKRAETELDHHTTEDR</sequence>
<feature type="compositionally biased region" description="Acidic residues" evidence="1">
    <location>
        <begin position="591"/>
        <end position="610"/>
    </location>
</feature>
<keyword evidence="2" id="KW-0812">Transmembrane</keyword>
<comment type="caution">
    <text evidence="3">The sequence shown here is derived from an EMBL/GenBank/DDBJ whole genome shotgun (WGS) entry which is preliminary data.</text>
</comment>
<feature type="transmembrane region" description="Helical" evidence="2">
    <location>
        <begin position="153"/>
        <end position="170"/>
    </location>
</feature>
<accession>A0A2A3ZKR8</accession>
<dbReference type="Gene3D" id="3.40.50.12580">
    <property type="match status" value="2"/>
</dbReference>
<reference evidence="3 4" key="1">
    <citation type="journal article" date="2017" name="Elife">
        <title>Extensive horizontal gene transfer in cheese-associated bacteria.</title>
        <authorList>
            <person name="Bonham K.S."/>
            <person name="Wolfe B.E."/>
            <person name="Dutton R.J."/>
        </authorList>
    </citation>
    <scope>NUCLEOTIDE SEQUENCE [LARGE SCALE GENOMIC DNA]</scope>
    <source>
        <strain evidence="3 4">738_8</strain>
    </source>
</reference>
<dbReference type="InterPro" id="IPR043148">
    <property type="entry name" value="TagF_C"/>
</dbReference>
<gene>
    <name evidence="3" type="ORF">CIK59_18045</name>
</gene>
<feature type="transmembrane region" description="Helical" evidence="2">
    <location>
        <begin position="796"/>
        <end position="816"/>
    </location>
</feature>
<dbReference type="AlphaFoldDB" id="A0A2A3ZKR8"/>
<dbReference type="GO" id="GO:0016020">
    <property type="term" value="C:membrane"/>
    <property type="evidence" value="ECO:0007669"/>
    <property type="project" value="InterPro"/>
</dbReference>
<evidence type="ECO:0008006" key="5">
    <source>
        <dbReference type="Google" id="ProtNLM"/>
    </source>
</evidence>
<feature type="transmembrane region" description="Helical" evidence="2">
    <location>
        <begin position="176"/>
        <end position="198"/>
    </location>
</feature>
<evidence type="ECO:0000256" key="1">
    <source>
        <dbReference type="SAM" id="MobiDB-lite"/>
    </source>
</evidence>
<feature type="transmembrane region" description="Helical" evidence="2">
    <location>
        <begin position="103"/>
        <end position="120"/>
    </location>
</feature>
<dbReference type="Proteomes" id="UP000217881">
    <property type="component" value="Unassembled WGS sequence"/>
</dbReference>
<feature type="transmembrane region" description="Helical" evidence="2">
    <location>
        <begin position="20"/>
        <end position="44"/>
    </location>
</feature>
<organism evidence="3 4">
    <name type="scientific">Brevibacterium aurantiacum</name>
    <dbReference type="NCBI Taxonomy" id="273384"/>
    <lineage>
        <taxon>Bacteria</taxon>
        <taxon>Bacillati</taxon>
        <taxon>Actinomycetota</taxon>
        <taxon>Actinomycetes</taxon>
        <taxon>Micrococcales</taxon>
        <taxon>Brevibacteriaceae</taxon>
        <taxon>Brevibacterium</taxon>
    </lineage>
</organism>
<feature type="transmembrane region" description="Helical" evidence="2">
    <location>
        <begin position="772"/>
        <end position="790"/>
    </location>
</feature>
<dbReference type="GO" id="GO:0047355">
    <property type="term" value="F:CDP-glycerol glycerophosphotransferase activity"/>
    <property type="evidence" value="ECO:0007669"/>
    <property type="project" value="InterPro"/>
</dbReference>
<feature type="region of interest" description="Disordered" evidence="1">
    <location>
        <begin position="591"/>
        <end position="627"/>
    </location>
</feature>
<feature type="transmembrane region" description="Helical" evidence="2">
    <location>
        <begin position="720"/>
        <end position="739"/>
    </location>
</feature>